<organism evidence="2 3">
    <name type="scientific">Methylocystis iwaonis</name>
    <dbReference type="NCBI Taxonomy" id="2885079"/>
    <lineage>
        <taxon>Bacteria</taxon>
        <taxon>Pseudomonadati</taxon>
        <taxon>Pseudomonadota</taxon>
        <taxon>Alphaproteobacteria</taxon>
        <taxon>Hyphomicrobiales</taxon>
        <taxon>Methylocystaceae</taxon>
        <taxon>Methylocystis</taxon>
    </lineage>
</organism>
<keyword evidence="3" id="KW-1185">Reference proteome</keyword>
<dbReference type="RefSeq" id="WP_281931489.1">
    <property type="nucleotide sequence ID" value="NZ_AP027142.1"/>
</dbReference>
<feature type="coiled-coil region" evidence="1">
    <location>
        <begin position="51"/>
        <end position="120"/>
    </location>
</feature>
<protein>
    <submittedName>
        <fullName evidence="2">Uncharacterized protein</fullName>
    </submittedName>
</protein>
<keyword evidence="1" id="KW-0175">Coiled coil</keyword>
<dbReference type="Proteomes" id="UP001317629">
    <property type="component" value="Chromosome"/>
</dbReference>
<dbReference type="EMBL" id="AP027142">
    <property type="protein sequence ID" value="BDV33931.1"/>
    <property type="molecule type" value="Genomic_DNA"/>
</dbReference>
<evidence type="ECO:0000256" key="1">
    <source>
        <dbReference type="SAM" id="Coils"/>
    </source>
</evidence>
<proteinExistence type="predicted"/>
<reference evidence="2 3" key="1">
    <citation type="journal article" date="2023" name="Int. J. Syst. Evol. Microbiol.">
        <title>Methylocystis iwaonis sp. nov., a type II methane-oxidizing bacterium from surface soil of a rice paddy field in Japan, and emended description of the genus Methylocystis (ex Whittenbury et al. 1970) Bowman et al. 1993.</title>
        <authorList>
            <person name="Kaise H."/>
            <person name="Sawadogo J.B."/>
            <person name="Alam M.S."/>
            <person name="Ueno C."/>
            <person name="Dianou D."/>
            <person name="Shinjo R."/>
            <person name="Asakawa S."/>
        </authorList>
    </citation>
    <scope>NUCLEOTIDE SEQUENCE [LARGE SCALE GENOMIC DNA]</scope>
    <source>
        <strain evidence="2 3">SS37A-Re</strain>
    </source>
</reference>
<evidence type="ECO:0000313" key="2">
    <source>
        <dbReference type="EMBL" id="BDV33931.1"/>
    </source>
</evidence>
<sequence length="135" mass="14614">MKIMMKTPIAGDNFSLRIGEVVDLARIYGDRAEEIGAEWIKAEYAIEAPAEADAANSLAELQQAHDALKAKSGGLEKELIETRGKLAAAQKEKQGAIAEADVHRKANEALTAERDALRAQLVEKKPTEAPKPPKL</sequence>
<evidence type="ECO:0000313" key="3">
    <source>
        <dbReference type="Proteomes" id="UP001317629"/>
    </source>
</evidence>
<gene>
    <name evidence="2" type="ORF">SS37A_14600</name>
</gene>
<name>A0ABN6VGK6_9HYPH</name>
<accession>A0ABN6VGK6</accession>